<sequence>MLNLHLPRAVGALLNRLTGQDGAPLPVDASDTVMRWPPTPARVLASGERHAHKCIARALALEHPKGFLLAQVPLHKLVRVPKQNSYREWLSRTGLLTVDFALCDEHGVVRAIVLMPLPDDQLRPRRKRERLLRVLEATGLPVASWDREWQAEHDAQRLRGTLFPRLAGSGQYSDTPHAH</sequence>
<evidence type="ECO:0000313" key="2">
    <source>
        <dbReference type="Proteomes" id="UP001606301"/>
    </source>
</evidence>
<dbReference type="Proteomes" id="UP001606301">
    <property type="component" value="Unassembled WGS sequence"/>
</dbReference>
<evidence type="ECO:0008006" key="3">
    <source>
        <dbReference type="Google" id="ProtNLM"/>
    </source>
</evidence>
<protein>
    <recommendedName>
        <fullName evidence="3">DUF2726 domain-containing protein</fullName>
    </recommendedName>
</protein>
<evidence type="ECO:0000313" key="1">
    <source>
        <dbReference type="EMBL" id="MFG6442963.1"/>
    </source>
</evidence>
<proteinExistence type="predicted"/>
<accession>A0ABW7FNQ2</accession>
<reference evidence="1 2" key="1">
    <citation type="submission" date="2024-08" db="EMBL/GenBank/DDBJ databases">
        <authorList>
            <person name="Lu H."/>
        </authorList>
    </citation>
    <scope>NUCLEOTIDE SEQUENCE [LARGE SCALE GENOMIC DNA]</scope>
    <source>
        <strain evidence="1 2">LKC17W</strain>
    </source>
</reference>
<gene>
    <name evidence="1" type="ORF">ACG0Z3_19915</name>
</gene>
<keyword evidence="2" id="KW-1185">Reference proteome</keyword>
<comment type="caution">
    <text evidence="1">The sequence shown here is derived from an EMBL/GenBank/DDBJ whole genome shotgun (WGS) entry which is preliminary data.</text>
</comment>
<organism evidence="1 2">
    <name type="scientific">Pelomonas margarita</name>
    <dbReference type="NCBI Taxonomy" id="3299031"/>
    <lineage>
        <taxon>Bacteria</taxon>
        <taxon>Pseudomonadati</taxon>
        <taxon>Pseudomonadota</taxon>
        <taxon>Betaproteobacteria</taxon>
        <taxon>Burkholderiales</taxon>
        <taxon>Sphaerotilaceae</taxon>
        <taxon>Roseateles</taxon>
    </lineage>
</organism>
<dbReference type="RefSeq" id="WP_394400830.1">
    <property type="nucleotide sequence ID" value="NZ_JBIGHW010000014.1"/>
</dbReference>
<dbReference type="EMBL" id="JBIGHW010000014">
    <property type="protein sequence ID" value="MFG6442963.1"/>
    <property type="molecule type" value="Genomic_DNA"/>
</dbReference>
<name>A0ABW7FNQ2_9BURK</name>